<feature type="region of interest" description="Disordered" evidence="10">
    <location>
        <begin position="1569"/>
        <end position="1664"/>
    </location>
</feature>
<feature type="domain" description="Integrase catalytic" evidence="12">
    <location>
        <begin position="885"/>
        <end position="1002"/>
    </location>
</feature>
<dbReference type="Gene3D" id="3.30.70.270">
    <property type="match status" value="2"/>
</dbReference>
<proteinExistence type="predicted"/>
<keyword evidence="5" id="KW-0064">Aspartyl protease</keyword>
<keyword evidence="1" id="KW-0645">Protease</keyword>
<feature type="region of interest" description="Disordered" evidence="10">
    <location>
        <begin position="1112"/>
        <end position="1143"/>
    </location>
</feature>
<dbReference type="InterPro" id="IPR043128">
    <property type="entry name" value="Rev_trsase/Diguanyl_cyclase"/>
</dbReference>
<dbReference type="Gene3D" id="3.10.10.10">
    <property type="entry name" value="HIV Type 1 Reverse Transcriptase, subunit A, domain 1"/>
    <property type="match status" value="1"/>
</dbReference>
<dbReference type="EMBL" id="BKCJ010003408">
    <property type="protein sequence ID" value="GEU54913.1"/>
    <property type="molecule type" value="Genomic_DNA"/>
</dbReference>
<dbReference type="InterPro" id="IPR001584">
    <property type="entry name" value="Integrase_cat-core"/>
</dbReference>
<dbReference type="Gene3D" id="2.40.70.10">
    <property type="entry name" value="Acid Proteases"/>
    <property type="match status" value="1"/>
</dbReference>
<feature type="compositionally biased region" description="Low complexity" evidence="10">
    <location>
        <begin position="1130"/>
        <end position="1143"/>
    </location>
</feature>
<feature type="compositionally biased region" description="Gly residues" evidence="10">
    <location>
        <begin position="53"/>
        <end position="62"/>
    </location>
</feature>
<feature type="compositionally biased region" description="Basic and acidic residues" evidence="10">
    <location>
        <begin position="226"/>
        <end position="249"/>
    </location>
</feature>
<dbReference type="GO" id="GO:0008270">
    <property type="term" value="F:zinc ion binding"/>
    <property type="evidence" value="ECO:0007669"/>
    <property type="project" value="UniProtKB-KW"/>
</dbReference>
<evidence type="ECO:0000256" key="2">
    <source>
        <dbReference type="ARBA" id="ARBA00022679"/>
    </source>
</evidence>
<dbReference type="GO" id="GO:0004190">
    <property type="term" value="F:aspartic-type endopeptidase activity"/>
    <property type="evidence" value="ECO:0007669"/>
    <property type="project" value="UniProtKB-KW"/>
</dbReference>
<dbReference type="Pfam" id="PF08284">
    <property type="entry name" value="RVP_2"/>
    <property type="match status" value="1"/>
</dbReference>
<keyword evidence="9" id="KW-0863">Zinc-finger</keyword>
<dbReference type="SUPFAM" id="SSF57756">
    <property type="entry name" value="Retrovirus zinc finger-like domains"/>
    <property type="match status" value="1"/>
</dbReference>
<feature type="compositionally biased region" description="Polar residues" evidence="10">
    <location>
        <begin position="1613"/>
        <end position="1629"/>
    </location>
</feature>
<dbReference type="SUPFAM" id="SSF53098">
    <property type="entry name" value="Ribonuclease H-like"/>
    <property type="match status" value="1"/>
</dbReference>
<dbReference type="PROSITE" id="PS50994">
    <property type="entry name" value="INTEGRASE"/>
    <property type="match status" value="1"/>
</dbReference>
<keyword evidence="9" id="KW-0862">Zinc</keyword>
<dbReference type="SMART" id="SM00343">
    <property type="entry name" value="ZnF_C2HC"/>
    <property type="match status" value="2"/>
</dbReference>
<feature type="compositionally biased region" description="Basic and acidic residues" evidence="10">
    <location>
        <begin position="1630"/>
        <end position="1653"/>
    </location>
</feature>
<evidence type="ECO:0000256" key="10">
    <source>
        <dbReference type="SAM" id="MobiDB-lite"/>
    </source>
</evidence>
<organism evidence="13">
    <name type="scientific">Tanacetum cinerariifolium</name>
    <name type="common">Dalmatian daisy</name>
    <name type="synonym">Chrysanthemum cinerariifolium</name>
    <dbReference type="NCBI Taxonomy" id="118510"/>
    <lineage>
        <taxon>Eukaryota</taxon>
        <taxon>Viridiplantae</taxon>
        <taxon>Streptophyta</taxon>
        <taxon>Embryophyta</taxon>
        <taxon>Tracheophyta</taxon>
        <taxon>Spermatophyta</taxon>
        <taxon>Magnoliopsida</taxon>
        <taxon>eudicotyledons</taxon>
        <taxon>Gunneridae</taxon>
        <taxon>Pentapetalae</taxon>
        <taxon>asterids</taxon>
        <taxon>campanulids</taxon>
        <taxon>Asterales</taxon>
        <taxon>Asteraceae</taxon>
        <taxon>Asteroideae</taxon>
        <taxon>Anthemideae</taxon>
        <taxon>Anthemidinae</taxon>
        <taxon>Tanacetum</taxon>
    </lineage>
</organism>
<dbReference type="GO" id="GO:0003677">
    <property type="term" value="F:DNA binding"/>
    <property type="evidence" value="ECO:0007669"/>
    <property type="project" value="UniProtKB-KW"/>
</dbReference>
<keyword evidence="3" id="KW-0548">Nucleotidyltransferase</keyword>
<reference evidence="13" key="1">
    <citation type="journal article" date="2019" name="Sci. Rep.">
        <title>Draft genome of Tanacetum cinerariifolium, the natural source of mosquito coil.</title>
        <authorList>
            <person name="Yamashiro T."/>
            <person name="Shiraishi A."/>
            <person name="Satake H."/>
            <person name="Nakayama K."/>
        </authorList>
    </citation>
    <scope>NUCLEOTIDE SEQUENCE</scope>
</reference>
<comment type="caution">
    <text evidence="13">The sequence shown here is derived from an EMBL/GenBank/DDBJ whole genome shotgun (WGS) entry which is preliminary data.</text>
</comment>
<evidence type="ECO:0000259" key="12">
    <source>
        <dbReference type="PROSITE" id="PS50994"/>
    </source>
</evidence>
<dbReference type="Pfam" id="PF17919">
    <property type="entry name" value="RT_RNaseH_2"/>
    <property type="match status" value="1"/>
</dbReference>
<keyword evidence="8" id="KW-0511">Multifunctional enzyme</keyword>
<evidence type="ECO:0000256" key="6">
    <source>
        <dbReference type="ARBA" id="ARBA00022759"/>
    </source>
</evidence>
<dbReference type="GO" id="GO:0015074">
    <property type="term" value="P:DNA integration"/>
    <property type="evidence" value="ECO:0007669"/>
    <property type="project" value="InterPro"/>
</dbReference>
<feature type="domain" description="CCHC-type" evidence="11">
    <location>
        <begin position="323"/>
        <end position="337"/>
    </location>
</feature>
<dbReference type="InterPro" id="IPR041577">
    <property type="entry name" value="RT_RNaseH_2"/>
</dbReference>
<keyword evidence="9" id="KW-0479">Metal-binding</keyword>
<keyword evidence="2" id="KW-0808">Transferase</keyword>
<dbReference type="InterPro" id="IPR000477">
    <property type="entry name" value="RT_dom"/>
</dbReference>
<evidence type="ECO:0000256" key="5">
    <source>
        <dbReference type="ARBA" id="ARBA00022750"/>
    </source>
</evidence>
<dbReference type="CDD" id="cd01647">
    <property type="entry name" value="RT_LTR"/>
    <property type="match status" value="1"/>
</dbReference>
<dbReference type="CDD" id="cd00303">
    <property type="entry name" value="retropepsin_like"/>
    <property type="match status" value="1"/>
</dbReference>
<dbReference type="PROSITE" id="PS50158">
    <property type="entry name" value="ZF_CCHC"/>
    <property type="match status" value="2"/>
</dbReference>
<dbReference type="PANTHER" id="PTHR37984">
    <property type="entry name" value="PROTEIN CBG26694"/>
    <property type="match status" value="1"/>
</dbReference>
<dbReference type="InterPro" id="IPR036397">
    <property type="entry name" value="RNaseH_sf"/>
</dbReference>
<feature type="region of interest" description="Disordered" evidence="10">
    <location>
        <begin position="220"/>
        <end position="253"/>
    </location>
</feature>
<evidence type="ECO:0000256" key="1">
    <source>
        <dbReference type="ARBA" id="ARBA00022670"/>
    </source>
</evidence>
<feature type="compositionally biased region" description="Low complexity" evidence="10">
    <location>
        <begin position="1593"/>
        <end position="1612"/>
    </location>
</feature>
<keyword evidence="6" id="KW-0255">Endonuclease</keyword>
<dbReference type="PANTHER" id="PTHR37984:SF5">
    <property type="entry name" value="PROTEIN NYNRIN-LIKE"/>
    <property type="match status" value="1"/>
</dbReference>
<dbReference type="GO" id="GO:0004519">
    <property type="term" value="F:endonuclease activity"/>
    <property type="evidence" value="ECO:0007669"/>
    <property type="project" value="UniProtKB-KW"/>
</dbReference>
<evidence type="ECO:0000256" key="4">
    <source>
        <dbReference type="ARBA" id="ARBA00022722"/>
    </source>
</evidence>
<evidence type="ECO:0000259" key="11">
    <source>
        <dbReference type="PROSITE" id="PS50158"/>
    </source>
</evidence>
<dbReference type="GO" id="GO:0003964">
    <property type="term" value="F:RNA-directed DNA polymerase activity"/>
    <property type="evidence" value="ECO:0007669"/>
    <property type="project" value="UniProtKB-KW"/>
</dbReference>
<evidence type="ECO:0000256" key="7">
    <source>
        <dbReference type="ARBA" id="ARBA00023125"/>
    </source>
</evidence>
<dbReference type="Pfam" id="PF00078">
    <property type="entry name" value="RVT_1"/>
    <property type="match status" value="1"/>
</dbReference>
<gene>
    <name evidence="13" type="ORF">Tci_026891</name>
</gene>
<dbReference type="InterPro" id="IPR036875">
    <property type="entry name" value="Znf_CCHC_sf"/>
</dbReference>
<dbReference type="Pfam" id="PF00098">
    <property type="entry name" value="zf-CCHC"/>
    <property type="match status" value="1"/>
</dbReference>
<dbReference type="FunFam" id="3.30.70.270:FF:000020">
    <property type="entry name" value="Transposon Tf2-6 polyprotein-like Protein"/>
    <property type="match status" value="1"/>
</dbReference>
<dbReference type="InterPro" id="IPR001878">
    <property type="entry name" value="Znf_CCHC"/>
</dbReference>
<keyword evidence="13" id="KW-0695">RNA-directed DNA polymerase</keyword>
<dbReference type="InterPro" id="IPR043502">
    <property type="entry name" value="DNA/RNA_pol_sf"/>
</dbReference>
<evidence type="ECO:0000256" key="9">
    <source>
        <dbReference type="PROSITE-ProRule" id="PRU00047"/>
    </source>
</evidence>
<keyword evidence="6" id="KW-0378">Hydrolase</keyword>
<dbReference type="SUPFAM" id="SSF50630">
    <property type="entry name" value="Acid proteases"/>
    <property type="match status" value="1"/>
</dbReference>
<dbReference type="InterPro" id="IPR021109">
    <property type="entry name" value="Peptidase_aspartic_dom_sf"/>
</dbReference>
<feature type="region of interest" description="Disordered" evidence="10">
    <location>
        <begin position="1380"/>
        <end position="1404"/>
    </location>
</feature>
<evidence type="ECO:0000313" key="13">
    <source>
        <dbReference type="EMBL" id="GEU54913.1"/>
    </source>
</evidence>
<feature type="domain" description="CCHC-type" evidence="11">
    <location>
        <begin position="290"/>
        <end position="304"/>
    </location>
</feature>
<dbReference type="Gene3D" id="4.10.60.10">
    <property type="entry name" value="Zinc finger, CCHC-type"/>
    <property type="match status" value="1"/>
</dbReference>
<name>A0A6L2KZ38_TANCI</name>
<dbReference type="InterPro" id="IPR012337">
    <property type="entry name" value="RNaseH-like_sf"/>
</dbReference>
<sequence length="1832" mass="205842">MLRCVIADFKYILYGSCLRGLALEVCYGFIFLRRAGRGGSRTGGRYGDHGNGRIDGQGGQVGRQGSEVNDGVDGVPEFSIIIAQQLRNLLLTIVAQRGDQGRCQANGRNQNGDAINDNIQGDVKNVIENDHMGCTDKEFLACNPKGYEGKGDSHIRSRGCCRFHELAMLVPHLVPPKNKRIERYVYGLAPQIRGMVAATEQSSIQKAMQIAGTLTDEALMNGSIKKNPEKRGNGREPSKDRNGRDDNKRTRTRNAFVTTANPVRREYTSTAPKCTNCNFHHPPKTPCCTCFNCNRPGHFAKNCRMVPRNVNPINARNPTARACYECGSTDHIKAACPMLNQAPTPGGNHQNQVVVVNEGQGRGNNDNQARGMAFMLGAEEARQDPDIMTGTFTLNNHYATTLFDSSADYSFVSTTFIPLLGIDTSDLGFSYEIEIASGKLVEIDKVIKGCKLKIEGHVFDINLIPFGSGSFDMIIGMDWLSNHKADIICHEKVVRIPLSDGKVLRVIEEIPKEKMRHLRSVKTKEQKQEEIVVVNSKNSFHSTKLVALGSTNIVCEEKVWIDDLFDQLQGSQYFSKIDLKSGYHQLRVHEDDILKNAFRTRYRHFEFTVMPFGLTNTPSFLRHVINGDSIHVDPSKIEAVKNWKAPRTLSEVCLFLALTGYYRQFIENFSKIANSLTILTQRCKTFDCGEEQEKAFQTLKDKLCNALVLALLDGREDFVVYCNASGLGLSCVLMQRGKVIPYASRQLKIHEKNYTTHDLKLGAVVLALKIWRHYFVAGYSFLAIMTLKFATTMNGLDKMIERRSDGALYYLDRIWVPLKGDVKTLIMDEARKSKWLTCLKVKAEHQRPSGLLQQHEIPEWKWEGIAIDFVTNLPRTSSGHDTIWVIVDRLTKSAYFLPMREDYKMDRLESMQEALGTRLDMSTTYHPQTDGQIERTIQTVEDMLRAYVGKGQLIGPELVQETTEKISQIKDRLKVARVVRFVKKEKLAPRFVGPFEVIEKNMWKTWNDSSRSLSGVELPSSRFGGIRNVDLNSCGNDNLCAYDCYVNIMWYDCSCLHRAGRLLGAHDLGVATPRVLVHASDKTSEDDRSWYMISGDAKSWVFDCVTKSPNPNLTEMAESSNPQQSPPPNQGQIPQQDPQEQPESPILFESAPQVEFDMKDIIFSPNNEVAILHPPHSNSKYFKVVSDFISKCCLNEIFTWLPSQYKEYLSGFWYTAKTQKNSKVWFSTPTRGIFGEVRLTTFRNAIRENYLSHSSDYVALPSIDIVRNWFATIGYSREIEAKGTLGKGFLPYRWSKLNTKSREKVIPYPMFLSLLLQHKMGGYENDEVTLNPTQVFSAHNWALKKNQPEGSPFPKHMLDICKADALVAFKALKHSSKYKKKSKIETTKGASSTKGGTGSKTGHSMKEIHSSLAMDSNPIQPSAFTSVVAELHKEAQQATGGLTSLEVASKEGADPQLSSGMSASIHTKPIYSAYIIIHSESASEHNVLASSKDGTDSGLSAPKDLISKPKATIKTLDALISLLFKVTEALDMFAQVVEQVSHKGGVIRVFLQQAKLALTLFKGEKNTKQATSTQLFKQRTKRDAEKANLNQQPKPTTTPKTTKNPPIITFTTSQCQSPFISSPLKSSPQPKEELIKKAMSSKDAEEEGTKSESDDTNLTGSRVESSKKRKLKKFDFVIEKGEHVHLTEEQIKEQRKIEELAKANLAKQEVELGKEELIDLLAELEIDFSKPFSEQDPLDKLNDLALKNRKYVDDIHDYFRSTKKFKSSVQYEDHPAGTVLNEPCPGMIMFNSVQRLHQGLGIDDYVRTFSFLLLAEVDKRNLDPLKQMMAIY</sequence>
<dbReference type="Gene3D" id="3.30.420.10">
    <property type="entry name" value="Ribonuclease H-like superfamily/Ribonuclease H"/>
    <property type="match status" value="1"/>
</dbReference>
<dbReference type="GO" id="GO:0006508">
    <property type="term" value="P:proteolysis"/>
    <property type="evidence" value="ECO:0007669"/>
    <property type="project" value="UniProtKB-KW"/>
</dbReference>
<feature type="region of interest" description="Disordered" evidence="10">
    <location>
        <begin position="39"/>
        <end position="66"/>
    </location>
</feature>
<evidence type="ECO:0000256" key="8">
    <source>
        <dbReference type="ARBA" id="ARBA00023268"/>
    </source>
</evidence>
<keyword evidence="7" id="KW-0238">DNA-binding</keyword>
<dbReference type="InterPro" id="IPR050951">
    <property type="entry name" value="Retrovirus_Pol_polyprotein"/>
</dbReference>
<evidence type="ECO:0000256" key="3">
    <source>
        <dbReference type="ARBA" id="ARBA00022695"/>
    </source>
</evidence>
<dbReference type="SUPFAM" id="SSF56672">
    <property type="entry name" value="DNA/RNA polymerases"/>
    <property type="match status" value="1"/>
</dbReference>
<protein>
    <submittedName>
        <fullName evidence="13">Reverse transcriptase domain-containing protein</fullName>
    </submittedName>
</protein>
<keyword evidence="4" id="KW-0540">Nuclease</keyword>
<accession>A0A6L2KZ38</accession>